<dbReference type="SUPFAM" id="SSF52317">
    <property type="entry name" value="Class I glutamine amidotransferase-like"/>
    <property type="match status" value="1"/>
</dbReference>
<name>A0A7Z8Y855_9ACTO</name>
<sequence length="193" mass="20898">MILLLDNYDSFTYNLYQVIGALNPQVRAVRNDALQVAEIAALHPEAIVISPGPGFPKDAGISEELIAKLGPQVPILGVCLGHQAICEVYGAEITYAHKVVHGKSDPAAVDTKSVLFSGLEATQEVARYHSLAVREDTLPPELRVTARSCDDAEVMAVEHTRYPVYGVQFHPESIMTPQGPAMLERFLAAAHAL</sequence>
<dbReference type="CDD" id="cd01743">
    <property type="entry name" value="GATase1_Anthranilate_Synthase"/>
    <property type="match status" value="1"/>
</dbReference>
<dbReference type="InterPro" id="IPR017926">
    <property type="entry name" value="GATASE"/>
</dbReference>
<dbReference type="GO" id="GO:0000162">
    <property type="term" value="P:L-tryptophan biosynthetic process"/>
    <property type="evidence" value="ECO:0007669"/>
    <property type="project" value="TreeGrafter"/>
</dbReference>
<keyword evidence="3" id="KW-0032">Aminotransferase</keyword>
<dbReference type="FunFam" id="3.40.50.880:FF:000003">
    <property type="entry name" value="Anthranilate synthase component II"/>
    <property type="match status" value="1"/>
</dbReference>
<dbReference type="PROSITE" id="PS51273">
    <property type="entry name" value="GATASE_TYPE_1"/>
    <property type="match status" value="1"/>
</dbReference>
<dbReference type="EMBL" id="UYIO01000001">
    <property type="protein sequence ID" value="VDG75731.1"/>
    <property type="molecule type" value="Genomic_DNA"/>
</dbReference>
<keyword evidence="1 3" id="KW-0315">Glutamine amidotransferase</keyword>
<dbReference type="PANTHER" id="PTHR43418:SF4">
    <property type="entry name" value="MULTIFUNCTIONAL TRYPTOPHAN BIOSYNTHESIS PROTEIN"/>
    <property type="match status" value="1"/>
</dbReference>
<reference evidence="3 4" key="1">
    <citation type="submission" date="2018-11" db="EMBL/GenBank/DDBJ databases">
        <authorList>
            <consortium name="Pathogen Informatics"/>
        </authorList>
    </citation>
    <scope>NUCLEOTIDE SEQUENCE [LARGE SCALE GENOMIC DNA]</scope>
    <source>
        <strain evidence="3 4">NCTC10327</strain>
    </source>
</reference>
<dbReference type="Gene3D" id="3.40.50.880">
    <property type="match status" value="1"/>
</dbReference>
<dbReference type="InterPro" id="IPR029062">
    <property type="entry name" value="Class_I_gatase-like"/>
</dbReference>
<dbReference type="PRINTS" id="PR00099">
    <property type="entry name" value="CPSGATASE"/>
</dbReference>
<dbReference type="InterPro" id="IPR050472">
    <property type="entry name" value="Anth_synth/Amidotransfase"/>
</dbReference>
<dbReference type="RefSeq" id="WP_185933692.1">
    <property type="nucleotide sequence ID" value="NZ_UYIO01000001.1"/>
</dbReference>
<dbReference type="Pfam" id="PF00117">
    <property type="entry name" value="GATase"/>
    <property type="match status" value="1"/>
</dbReference>
<dbReference type="EC" id="2.6.1.85" evidence="3"/>
<keyword evidence="3" id="KW-0808">Transferase</keyword>
<dbReference type="PANTHER" id="PTHR43418">
    <property type="entry name" value="MULTIFUNCTIONAL TRYPTOPHAN BIOSYNTHESIS PROTEIN-RELATED"/>
    <property type="match status" value="1"/>
</dbReference>
<dbReference type="AlphaFoldDB" id="A0A7Z8Y855"/>
<dbReference type="NCBIfam" id="TIGR00566">
    <property type="entry name" value="trpG_papA"/>
    <property type="match status" value="1"/>
</dbReference>
<proteinExistence type="predicted"/>
<accession>A0A7Z8Y855</accession>
<dbReference type="PRINTS" id="PR00097">
    <property type="entry name" value="ANTSNTHASEII"/>
</dbReference>
<dbReference type="GO" id="GO:0005829">
    <property type="term" value="C:cytosol"/>
    <property type="evidence" value="ECO:0007669"/>
    <property type="project" value="TreeGrafter"/>
</dbReference>
<dbReference type="InterPro" id="IPR006221">
    <property type="entry name" value="TrpG/PapA_dom"/>
</dbReference>
<evidence type="ECO:0000259" key="2">
    <source>
        <dbReference type="Pfam" id="PF00117"/>
    </source>
</evidence>
<evidence type="ECO:0000256" key="1">
    <source>
        <dbReference type="ARBA" id="ARBA00022962"/>
    </source>
</evidence>
<comment type="caution">
    <text evidence="3">The sequence shown here is derived from an EMBL/GenBank/DDBJ whole genome shotgun (WGS) entry which is preliminary data.</text>
</comment>
<protein>
    <submittedName>
        <fullName evidence="3">Glutamine amidotransferase of anthranilate synthase</fullName>
        <ecNumber evidence="3">2.6.1.85</ecNumber>
    </submittedName>
</protein>
<feature type="domain" description="Glutamine amidotransferase" evidence="2">
    <location>
        <begin position="3"/>
        <end position="188"/>
    </location>
</feature>
<dbReference type="PRINTS" id="PR00096">
    <property type="entry name" value="GATASE"/>
</dbReference>
<evidence type="ECO:0000313" key="4">
    <source>
        <dbReference type="Proteomes" id="UP000269974"/>
    </source>
</evidence>
<gene>
    <name evidence="3" type="primary">pabA</name>
    <name evidence="3" type="ORF">NCTC10327_00417</name>
</gene>
<evidence type="ECO:0000313" key="3">
    <source>
        <dbReference type="EMBL" id="VDG75731.1"/>
    </source>
</evidence>
<dbReference type="GO" id="GO:0004049">
    <property type="term" value="F:anthranilate synthase activity"/>
    <property type="evidence" value="ECO:0007669"/>
    <property type="project" value="TreeGrafter"/>
</dbReference>
<organism evidence="3 4">
    <name type="scientific">Actinobaculum suis</name>
    <dbReference type="NCBI Taxonomy" id="1657"/>
    <lineage>
        <taxon>Bacteria</taxon>
        <taxon>Bacillati</taxon>
        <taxon>Actinomycetota</taxon>
        <taxon>Actinomycetes</taxon>
        <taxon>Actinomycetales</taxon>
        <taxon>Actinomycetaceae</taxon>
        <taxon>Actinobaculum</taxon>
    </lineage>
</organism>
<dbReference type="Proteomes" id="UP000269974">
    <property type="component" value="Unassembled WGS sequence"/>
</dbReference>
<dbReference type="GO" id="GO:0046820">
    <property type="term" value="F:4-amino-4-deoxychorismate synthase activity"/>
    <property type="evidence" value="ECO:0007669"/>
    <property type="project" value="UniProtKB-EC"/>
</dbReference>